<accession>A0A7Z9C0B7</accession>
<comment type="caution">
    <text evidence="1">The sequence shown here is derived from an EMBL/GenBank/DDBJ whole genome shotgun (WGS) entry which is preliminary data.</text>
</comment>
<keyword evidence="2" id="KW-1185">Reference proteome</keyword>
<protein>
    <submittedName>
        <fullName evidence="1">Uncharacterized protein</fullName>
    </submittedName>
</protein>
<evidence type="ECO:0000313" key="1">
    <source>
        <dbReference type="EMBL" id="VXD22893.1"/>
    </source>
</evidence>
<name>A0A7Z9C0B7_9CYAN</name>
<dbReference type="Proteomes" id="UP000184550">
    <property type="component" value="Unassembled WGS sequence"/>
</dbReference>
<proteinExistence type="predicted"/>
<sequence length="91" mass="10026">MTITARCFWGVAISILQQKERQGCGKNPILIPVWVGLQIALEGLVQRFRNFGQDAYTCVHETALIGVGTGQRTTSRLGMDWDLGSPLPPKI</sequence>
<evidence type="ECO:0000313" key="2">
    <source>
        <dbReference type="Proteomes" id="UP000184550"/>
    </source>
</evidence>
<organism evidence="1 2">
    <name type="scientific">Planktothrix serta PCC 8927</name>
    <dbReference type="NCBI Taxonomy" id="671068"/>
    <lineage>
        <taxon>Bacteria</taxon>
        <taxon>Bacillati</taxon>
        <taxon>Cyanobacteriota</taxon>
        <taxon>Cyanophyceae</taxon>
        <taxon>Oscillatoriophycideae</taxon>
        <taxon>Oscillatoriales</taxon>
        <taxon>Microcoleaceae</taxon>
        <taxon>Planktothrix</taxon>
    </lineage>
</organism>
<dbReference type="AlphaFoldDB" id="A0A7Z9C0B7"/>
<gene>
    <name evidence="1" type="ORF">PL8927_760161</name>
</gene>
<dbReference type="EMBL" id="CZCU02000153">
    <property type="protein sequence ID" value="VXD22893.1"/>
    <property type="molecule type" value="Genomic_DNA"/>
</dbReference>
<reference evidence="1" key="1">
    <citation type="submission" date="2019-10" db="EMBL/GenBank/DDBJ databases">
        <authorList>
            <consortium name="Genoscope - CEA"/>
            <person name="William W."/>
        </authorList>
    </citation>
    <scope>NUCLEOTIDE SEQUENCE [LARGE SCALE GENOMIC DNA]</scope>
    <source>
        <strain evidence="1">BBR_PRJEB10992</strain>
    </source>
</reference>